<sequence length="742" mass="83787">MVSIKNLSAVLKSVLEQEIAKETGLLPAEHCKGLLNPEESISSLTSETGKYPKFPLYIELSKKLLLWMENGDFPVKSKDCGLLTEGDFIAQREEMTKKTTPLLEALRSSWTETSDFEKAHQLTLVLKLLGIRGILDLLNICHTQGSVNVLPPSVSSLLASFNKKHKPNSNLTVGARALSKHCHRDVTSEWWGACAGSEQVKNEHANTVLNRILNDSSWINIHLLPHDLKVIEVRCSEGYGARWSHDGSAFRVVKRNVGSHRHPKPSHVTSVLCELSHKRVVIMAFRFFFQWLIPFSGFFFVSRQVFGQKTVTVASYNIWNVMFQWDTRKQYIAKMIKIANPDVIGFQEVRADTNSRRNQLSELQKLIPQYRYMIYHPVTMVTPSLGQQEPPGWENEGLGLLSKHPIILSHIVNLTVGKASPDKNKRVLLHAQVDISGDEFDVTIVHLSYDKAQQCENAVDVINYVASMGSERSVLLGDFNAYNDFPWPLNGIMNGSFDKDGSCKPLHYFEPQGSSQGYGFVDAWVTTNGDSAGYTFSNMPEPGLVSRPDRILVSLTGLKVVSAKLLGDGKIYQDKYSLQNKWQRLKTVFRMARETALGPRFKYTCHQDCGPHGSCRCGVCVKGGDKNNCELPFCYECDAEHYHSFIFIGLLFVASAIFILYLVLKFLMTRCMVRTRRSHSRVLFLWSNRTSGLVVITLVISLYLITMTSLKDTLETVNGRIPEEMFPSDHMMIIAKLKFSFR</sequence>
<keyword evidence="1" id="KW-0472">Membrane</keyword>
<feature type="domain" description="Endonuclease/exonuclease/phosphatase" evidence="2">
    <location>
        <begin position="319"/>
        <end position="568"/>
    </location>
</feature>
<evidence type="ECO:0000256" key="1">
    <source>
        <dbReference type="SAM" id="Phobius"/>
    </source>
</evidence>
<accession>A0ABN8MAT1</accession>
<evidence type="ECO:0000313" key="3">
    <source>
        <dbReference type="EMBL" id="CAH3024882.1"/>
    </source>
</evidence>
<name>A0ABN8MAT1_9CNID</name>
<gene>
    <name evidence="3" type="ORF">PEVE_00024368</name>
</gene>
<dbReference type="EMBL" id="CALNXI010000326">
    <property type="protein sequence ID" value="CAH3024882.1"/>
    <property type="molecule type" value="Genomic_DNA"/>
</dbReference>
<dbReference type="Gene3D" id="3.60.10.10">
    <property type="entry name" value="Endonuclease/exonuclease/phosphatase"/>
    <property type="match status" value="1"/>
</dbReference>
<reference evidence="3 4" key="1">
    <citation type="submission" date="2022-05" db="EMBL/GenBank/DDBJ databases">
        <authorList>
            <consortium name="Genoscope - CEA"/>
            <person name="William W."/>
        </authorList>
    </citation>
    <scope>NUCLEOTIDE SEQUENCE [LARGE SCALE GENOMIC DNA]</scope>
</reference>
<comment type="caution">
    <text evidence="3">The sequence shown here is derived from an EMBL/GenBank/DDBJ whole genome shotgun (WGS) entry which is preliminary data.</text>
</comment>
<dbReference type="InterPro" id="IPR005135">
    <property type="entry name" value="Endo/exonuclease/phosphatase"/>
</dbReference>
<keyword evidence="1" id="KW-1133">Transmembrane helix</keyword>
<feature type="transmembrane region" description="Helical" evidence="1">
    <location>
        <begin position="642"/>
        <end position="663"/>
    </location>
</feature>
<dbReference type="SUPFAM" id="SSF56219">
    <property type="entry name" value="DNase I-like"/>
    <property type="match status" value="1"/>
</dbReference>
<proteinExistence type="predicted"/>
<dbReference type="PANTHER" id="PTHR34204">
    <property type="entry name" value="RNA-BINDING ASCH DOMAIN PROTEIN"/>
    <property type="match status" value="1"/>
</dbReference>
<feature type="transmembrane region" description="Helical" evidence="1">
    <location>
        <begin position="683"/>
        <end position="705"/>
    </location>
</feature>
<evidence type="ECO:0000259" key="2">
    <source>
        <dbReference type="Pfam" id="PF03372"/>
    </source>
</evidence>
<keyword evidence="4" id="KW-1185">Reference proteome</keyword>
<dbReference type="Proteomes" id="UP001159427">
    <property type="component" value="Unassembled WGS sequence"/>
</dbReference>
<dbReference type="PANTHER" id="PTHR34204:SF2">
    <property type="entry name" value="RNA-BINDING ASCH DOMAIN PROTEIN"/>
    <property type="match status" value="1"/>
</dbReference>
<keyword evidence="1" id="KW-0812">Transmembrane</keyword>
<organism evidence="3 4">
    <name type="scientific">Porites evermanni</name>
    <dbReference type="NCBI Taxonomy" id="104178"/>
    <lineage>
        <taxon>Eukaryota</taxon>
        <taxon>Metazoa</taxon>
        <taxon>Cnidaria</taxon>
        <taxon>Anthozoa</taxon>
        <taxon>Hexacorallia</taxon>
        <taxon>Scleractinia</taxon>
        <taxon>Fungiina</taxon>
        <taxon>Poritidae</taxon>
        <taxon>Porites</taxon>
    </lineage>
</organism>
<protein>
    <recommendedName>
        <fullName evidence="2">Endonuclease/exonuclease/phosphatase domain-containing protein</fullName>
    </recommendedName>
</protein>
<dbReference type="InterPro" id="IPR036691">
    <property type="entry name" value="Endo/exonu/phosph_ase_sf"/>
</dbReference>
<evidence type="ECO:0000313" key="4">
    <source>
        <dbReference type="Proteomes" id="UP001159427"/>
    </source>
</evidence>
<dbReference type="Pfam" id="PF03372">
    <property type="entry name" value="Exo_endo_phos"/>
    <property type="match status" value="1"/>
</dbReference>